<dbReference type="Gene3D" id="2.40.50.100">
    <property type="match status" value="1"/>
</dbReference>
<evidence type="ECO:0000256" key="1">
    <source>
        <dbReference type="ARBA" id="ARBA00023267"/>
    </source>
</evidence>
<dbReference type="SUPFAM" id="SSF89000">
    <property type="entry name" value="post-HMGL domain-like"/>
    <property type="match status" value="1"/>
</dbReference>
<dbReference type="Pfam" id="PF02436">
    <property type="entry name" value="PYC_OADA"/>
    <property type="match status" value="1"/>
</dbReference>
<evidence type="ECO:0000313" key="4">
    <source>
        <dbReference type="EMBL" id="PHJ16395.1"/>
    </source>
</evidence>
<dbReference type="InterPro" id="IPR011053">
    <property type="entry name" value="Single_hybrid_motif"/>
</dbReference>
<gene>
    <name evidence="4" type="ORF">CSUI_009794</name>
</gene>
<dbReference type="PROSITE" id="PS50991">
    <property type="entry name" value="PYR_CT"/>
    <property type="match status" value="1"/>
</dbReference>
<feature type="domain" description="Pyruvate carboxyltransferase" evidence="3">
    <location>
        <begin position="1"/>
        <end position="90"/>
    </location>
</feature>
<keyword evidence="5" id="KW-1185">Reference proteome</keyword>
<evidence type="ECO:0000259" key="3">
    <source>
        <dbReference type="PROSITE" id="PS50991"/>
    </source>
</evidence>
<protein>
    <submittedName>
        <fullName evidence="4">Pyruvate carboxylase</fullName>
    </submittedName>
</protein>
<dbReference type="GO" id="GO:0004736">
    <property type="term" value="F:pyruvate carboxylase activity"/>
    <property type="evidence" value="ECO:0007669"/>
    <property type="project" value="TreeGrafter"/>
</dbReference>
<dbReference type="InterPro" id="IPR001882">
    <property type="entry name" value="Biotin_BS"/>
</dbReference>
<dbReference type="InterPro" id="IPR055268">
    <property type="entry name" value="PCB-like"/>
</dbReference>
<dbReference type="OrthoDB" id="196847at2759"/>
<sequence length="436" mass="47963">MAGLLTPPAAHLLIGSLRQEFPDVPLHVHTHDTGGCGVASMLAAAEAGADIVDCAIDSMSGLTSQPCMGSIVSALRNTRLDTGIDLQVLSQFSDYFEQVRRYYGPFEATSTLKNVSSEVYDHEIPGGQYTNLHMQAFSLGMSDKWKDIKKAYIQANRLLGNPPKVTPSSKVVGDLAQFMVQNQLDEKSVLEKAGELSFPKSVVEYFQGYIGQPPFGFPEPLRSQVLHGNEKRVEGRPGDSLQPVDWTALRKHLRFTYGRKFRECDLVSSVLYPSVFDEYLQFLKNFGDVSMLPTPNYFTGIQPGEKVTVQMAGREITIKYIAKTHVLPDGSRDVFFEVMGLPRTVNVVDLNASKDIKKNVKADPKDPKQVASPMPGNILQYKVKEGQCVRKGDPVVIITAMKMETVVVATVGGTVGDLLLRTGDPVQQGDLLLRIL</sequence>
<evidence type="ECO:0000259" key="2">
    <source>
        <dbReference type="PROSITE" id="PS50968"/>
    </source>
</evidence>
<dbReference type="PROSITE" id="PS50968">
    <property type="entry name" value="BIOTINYL_LIPOYL"/>
    <property type="match status" value="1"/>
</dbReference>
<reference evidence="4 5" key="1">
    <citation type="journal article" date="2017" name="Int. J. Parasitol.">
        <title>The genome of the protozoan parasite Cystoisospora suis and a reverse vaccinology approach to identify vaccine candidates.</title>
        <authorList>
            <person name="Palmieri N."/>
            <person name="Shrestha A."/>
            <person name="Ruttkowski B."/>
            <person name="Beck T."/>
            <person name="Vogl C."/>
            <person name="Tomley F."/>
            <person name="Blake D.P."/>
            <person name="Joachim A."/>
        </authorList>
    </citation>
    <scope>NUCLEOTIDE SEQUENCE [LARGE SCALE GENOMIC DNA]</scope>
    <source>
        <strain evidence="4 5">Wien I</strain>
    </source>
</reference>
<dbReference type="InterPro" id="IPR000891">
    <property type="entry name" value="PYR_CT"/>
</dbReference>
<evidence type="ECO:0000313" key="5">
    <source>
        <dbReference type="Proteomes" id="UP000221165"/>
    </source>
</evidence>
<proteinExistence type="predicted"/>
<dbReference type="InterPro" id="IPR003379">
    <property type="entry name" value="Carboxylase_cons_dom"/>
</dbReference>
<name>A0A2C6KIT1_9APIC</name>
<dbReference type="GO" id="GO:0006094">
    <property type="term" value="P:gluconeogenesis"/>
    <property type="evidence" value="ECO:0007669"/>
    <property type="project" value="TreeGrafter"/>
</dbReference>
<dbReference type="Gene3D" id="3.20.20.70">
    <property type="entry name" value="Aldolase class I"/>
    <property type="match status" value="1"/>
</dbReference>
<keyword evidence="4" id="KW-0670">Pyruvate</keyword>
<dbReference type="PANTHER" id="PTHR43778">
    <property type="entry name" value="PYRUVATE CARBOXYLASE"/>
    <property type="match status" value="1"/>
</dbReference>
<feature type="domain" description="Lipoyl-binding" evidence="2">
    <location>
        <begin position="361"/>
        <end position="436"/>
    </location>
</feature>
<dbReference type="GO" id="GO:0005737">
    <property type="term" value="C:cytoplasm"/>
    <property type="evidence" value="ECO:0007669"/>
    <property type="project" value="TreeGrafter"/>
</dbReference>
<dbReference type="SUPFAM" id="SSF51230">
    <property type="entry name" value="Single hybrid motif"/>
    <property type="match status" value="1"/>
</dbReference>
<dbReference type="EMBL" id="MIGC01006042">
    <property type="protein sequence ID" value="PHJ16395.1"/>
    <property type="molecule type" value="Genomic_DNA"/>
</dbReference>
<organism evidence="4 5">
    <name type="scientific">Cystoisospora suis</name>
    <dbReference type="NCBI Taxonomy" id="483139"/>
    <lineage>
        <taxon>Eukaryota</taxon>
        <taxon>Sar</taxon>
        <taxon>Alveolata</taxon>
        <taxon>Apicomplexa</taxon>
        <taxon>Conoidasida</taxon>
        <taxon>Coccidia</taxon>
        <taxon>Eucoccidiorida</taxon>
        <taxon>Eimeriorina</taxon>
        <taxon>Sarcocystidae</taxon>
        <taxon>Cystoisospora</taxon>
    </lineage>
</organism>
<dbReference type="InterPro" id="IPR013785">
    <property type="entry name" value="Aldolase_TIM"/>
</dbReference>
<comment type="caution">
    <text evidence="4">The sequence shown here is derived from an EMBL/GenBank/DDBJ whole genome shotgun (WGS) entry which is preliminary data.</text>
</comment>
<dbReference type="CDD" id="cd06850">
    <property type="entry name" value="biotinyl_domain"/>
    <property type="match status" value="1"/>
</dbReference>
<dbReference type="FunFam" id="2.40.50.100:FF:000003">
    <property type="entry name" value="Acetyl-CoA carboxylase biotin carboxyl carrier protein"/>
    <property type="match status" value="1"/>
</dbReference>
<dbReference type="PANTHER" id="PTHR43778:SF2">
    <property type="entry name" value="PYRUVATE CARBOXYLASE, MITOCHONDRIAL"/>
    <property type="match status" value="1"/>
</dbReference>
<dbReference type="GeneID" id="94433114"/>
<dbReference type="RefSeq" id="XP_067918124.1">
    <property type="nucleotide sequence ID" value="XM_068069903.1"/>
</dbReference>
<dbReference type="VEuPathDB" id="ToxoDB:CSUI_009794"/>
<dbReference type="AlphaFoldDB" id="A0A2C6KIT1"/>
<dbReference type="Pfam" id="PF00364">
    <property type="entry name" value="Biotin_lipoyl"/>
    <property type="match status" value="1"/>
</dbReference>
<accession>A0A2C6KIT1</accession>
<dbReference type="SUPFAM" id="SSF51569">
    <property type="entry name" value="Aldolase"/>
    <property type="match status" value="1"/>
</dbReference>
<dbReference type="PROSITE" id="PS00188">
    <property type="entry name" value="BIOTIN"/>
    <property type="match status" value="1"/>
</dbReference>
<keyword evidence="1" id="KW-0092">Biotin</keyword>
<dbReference type="Proteomes" id="UP000221165">
    <property type="component" value="Unassembled WGS sequence"/>
</dbReference>
<dbReference type="Pfam" id="PF00682">
    <property type="entry name" value="HMGL-like"/>
    <property type="match status" value="1"/>
</dbReference>
<dbReference type="InterPro" id="IPR000089">
    <property type="entry name" value="Biotin_lipoyl"/>
</dbReference>
<dbReference type="Gene3D" id="3.10.600.10">
    <property type="entry name" value="pyruvate carboxylase f1077a mutant domain"/>
    <property type="match status" value="1"/>
</dbReference>